<sequence length="281" mass="33439">MAKYSLLRYEIDRFKYKGLSHVLVGVFMLFSYFCILPYFGKNVFGPLIEQYLYQNGDVGQKIYYIIFVTILHIFVTFGCFTCFIPLYMGKITIFEKYRVNREFSSQILFCIFIDDSVFYWIHWILHLPLFYKKIHKKHHEFKNPFSLTGEFDSIPEYYIAGTLPPLIAFAYLGSSAHMFSYFGYVIFKLGKQIDQHCGYEFDFSPYHVIPFTGSGISHTFHHTHNEGSIGNFFSIWDHIMGTDQQFIKYFYSWSEKKMLQRQQQIKRIDKKNETQDKAKAQ</sequence>
<evidence type="ECO:0000256" key="3">
    <source>
        <dbReference type="ARBA" id="ARBA00022989"/>
    </source>
</evidence>
<feature type="transmembrane region" description="Helical" evidence="5">
    <location>
        <begin position="107"/>
        <end position="125"/>
    </location>
</feature>
<dbReference type="GO" id="GO:0016491">
    <property type="term" value="F:oxidoreductase activity"/>
    <property type="evidence" value="ECO:0007669"/>
    <property type="project" value="InterPro"/>
</dbReference>
<dbReference type="Proteomes" id="UP000054937">
    <property type="component" value="Unassembled WGS sequence"/>
</dbReference>
<dbReference type="EMBL" id="LDAU01000032">
    <property type="protein sequence ID" value="KRX10282.1"/>
    <property type="molecule type" value="Genomic_DNA"/>
</dbReference>
<keyword evidence="2 5" id="KW-0812">Transmembrane</keyword>
<comment type="subcellular location">
    <subcellularLocation>
        <location evidence="1">Membrane</location>
    </subcellularLocation>
</comment>
<feature type="transmembrane region" description="Helical" evidence="5">
    <location>
        <begin position="166"/>
        <end position="187"/>
    </location>
</feature>
<dbReference type="InterPro" id="IPR050307">
    <property type="entry name" value="Sterol_Desaturase_Related"/>
</dbReference>
<dbReference type="AlphaFoldDB" id="A0A0V0R7H7"/>
<dbReference type="GO" id="GO:0005506">
    <property type="term" value="F:iron ion binding"/>
    <property type="evidence" value="ECO:0007669"/>
    <property type="project" value="InterPro"/>
</dbReference>
<dbReference type="Pfam" id="PF04116">
    <property type="entry name" value="FA_hydroxylase"/>
    <property type="match status" value="1"/>
</dbReference>
<evidence type="ECO:0000313" key="7">
    <source>
        <dbReference type="EMBL" id="KRX10282.1"/>
    </source>
</evidence>
<keyword evidence="8" id="KW-1185">Reference proteome</keyword>
<proteinExistence type="predicted"/>
<dbReference type="OrthoDB" id="1658724at2759"/>
<evidence type="ECO:0000256" key="4">
    <source>
        <dbReference type="ARBA" id="ARBA00023136"/>
    </source>
</evidence>
<feature type="transmembrane region" description="Helical" evidence="5">
    <location>
        <begin position="62"/>
        <end position="87"/>
    </location>
</feature>
<organism evidence="7 8">
    <name type="scientific">Pseudocohnilembus persalinus</name>
    <name type="common">Ciliate</name>
    <dbReference type="NCBI Taxonomy" id="266149"/>
    <lineage>
        <taxon>Eukaryota</taxon>
        <taxon>Sar</taxon>
        <taxon>Alveolata</taxon>
        <taxon>Ciliophora</taxon>
        <taxon>Intramacronucleata</taxon>
        <taxon>Oligohymenophorea</taxon>
        <taxon>Scuticociliatia</taxon>
        <taxon>Philasterida</taxon>
        <taxon>Pseudocohnilembidae</taxon>
        <taxon>Pseudocohnilembus</taxon>
    </lineage>
</organism>
<dbReference type="GO" id="GO:0016020">
    <property type="term" value="C:membrane"/>
    <property type="evidence" value="ECO:0007669"/>
    <property type="project" value="UniProtKB-SubCell"/>
</dbReference>
<dbReference type="InParanoid" id="A0A0V0R7H7"/>
<evidence type="ECO:0000313" key="8">
    <source>
        <dbReference type="Proteomes" id="UP000054937"/>
    </source>
</evidence>
<accession>A0A0V0R7H7</accession>
<reference evidence="7 8" key="1">
    <citation type="journal article" date="2015" name="Sci. Rep.">
        <title>Genome of the facultative scuticociliatosis pathogen Pseudocohnilembus persalinus provides insight into its virulence through horizontal gene transfer.</title>
        <authorList>
            <person name="Xiong J."/>
            <person name="Wang G."/>
            <person name="Cheng J."/>
            <person name="Tian M."/>
            <person name="Pan X."/>
            <person name="Warren A."/>
            <person name="Jiang C."/>
            <person name="Yuan D."/>
            <person name="Miao W."/>
        </authorList>
    </citation>
    <scope>NUCLEOTIDE SEQUENCE [LARGE SCALE GENOMIC DNA]</scope>
    <source>
        <strain evidence="7">36N120E</strain>
    </source>
</reference>
<gene>
    <name evidence="7" type="ORF">PPERSA_09666</name>
</gene>
<dbReference type="PANTHER" id="PTHR11863">
    <property type="entry name" value="STEROL DESATURASE"/>
    <property type="match status" value="1"/>
</dbReference>
<evidence type="ECO:0000256" key="2">
    <source>
        <dbReference type="ARBA" id="ARBA00022692"/>
    </source>
</evidence>
<feature type="domain" description="Fatty acid hydroxylase" evidence="6">
    <location>
        <begin position="108"/>
        <end position="242"/>
    </location>
</feature>
<name>A0A0V0R7H7_PSEPJ</name>
<evidence type="ECO:0000256" key="1">
    <source>
        <dbReference type="ARBA" id="ARBA00004370"/>
    </source>
</evidence>
<dbReference type="GO" id="GO:0008610">
    <property type="term" value="P:lipid biosynthetic process"/>
    <property type="evidence" value="ECO:0007669"/>
    <property type="project" value="InterPro"/>
</dbReference>
<keyword evidence="4 5" id="KW-0472">Membrane</keyword>
<protein>
    <recommendedName>
        <fullName evidence="6">Fatty acid hydroxylase domain-containing protein</fullName>
    </recommendedName>
</protein>
<feature type="transmembrane region" description="Helical" evidence="5">
    <location>
        <begin position="21"/>
        <end position="39"/>
    </location>
</feature>
<dbReference type="OMA" id="FVRTHIV"/>
<keyword evidence="3 5" id="KW-1133">Transmembrane helix</keyword>
<dbReference type="InterPro" id="IPR006694">
    <property type="entry name" value="Fatty_acid_hydroxylase"/>
</dbReference>
<comment type="caution">
    <text evidence="7">The sequence shown here is derived from an EMBL/GenBank/DDBJ whole genome shotgun (WGS) entry which is preliminary data.</text>
</comment>
<evidence type="ECO:0000259" key="6">
    <source>
        <dbReference type="Pfam" id="PF04116"/>
    </source>
</evidence>
<evidence type="ECO:0000256" key="5">
    <source>
        <dbReference type="SAM" id="Phobius"/>
    </source>
</evidence>